<keyword evidence="3 5" id="KW-0238">DNA-binding</keyword>
<evidence type="ECO:0000256" key="5">
    <source>
        <dbReference type="PROSITE-ProRule" id="PRU00335"/>
    </source>
</evidence>
<evidence type="ECO:0000256" key="6">
    <source>
        <dbReference type="SAM" id="MobiDB-lite"/>
    </source>
</evidence>
<evidence type="ECO:0000256" key="4">
    <source>
        <dbReference type="ARBA" id="ARBA00023163"/>
    </source>
</evidence>
<sequence length="212" mass="23358">MARSSAAVASPWSTPEERAREREQKREAVLGTAVRFFNTKGFHATSLDDVALALNVTKPTIYHYFASKDEVLFECVRRGLESIRESATTAAAHGGTGRERLRTMLLDYAIVMTKDFGICVSRTQDTQLSPDSRTRFRALKREIDIIIRHVIEEGIADGSIKAGDPRLATFTVTGALNWIAHWYDPEGRMSAQDVAEGTVAMLLTGLSPGGKD</sequence>
<name>A0ABS7VUF4_9HYPH</name>
<reference evidence="8 9" key="1">
    <citation type="submission" date="2021-09" db="EMBL/GenBank/DDBJ databases">
        <title>The complete genome sequence of a new microorganism.</title>
        <authorList>
            <person name="Zi Z."/>
        </authorList>
    </citation>
    <scope>NUCLEOTIDE SEQUENCE [LARGE SCALE GENOMIC DNA]</scope>
    <source>
        <strain evidence="8 9">WGZ8</strain>
    </source>
</reference>
<keyword evidence="9" id="KW-1185">Reference proteome</keyword>
<dbReference type="PANTHER" id="PTHR30055">
    <property type="entry name" value="HTH-TYPE TRANSCRIPTIONAL REGULATOR RUTR"/>
    <property type="match status" value="1"/>
</dbReference>
<dbReference type="SUPFAM" id="SSF48498">
    <property type="entry name" value="Tetracyclin repressor-like, C-terminal domain"/>
    <property type="match status" value="1"/>
</dbReference>
<evidence type="ECO:0000259" key="7">
    <source>
        <dbReference type="PROSITE" id="PS50977"/>
    </source>
</evidence>
<dbReference type="PROSITE" id="PS50977">
    <property type="entry name" value="HTH_TETR_2"/>
    <property type="match status" value="1"/>
</dbReference>
<dbReference type="PANTHER" id="PTHR30055:SF175">
    <property type="entry name" value="HTH-TYPE TRANSCRIPTIONAL REPRESSOR KSTR2"/>
    <property type="match status" value="1"/>
</dbReference>
<evidence type="ECO:0000313" key="9">
    <source>
        <dbReference type="Proteomes" id="UP000704176"/>
    </source>
</evidence>
<dbReference type="EMBL" id="JAIRBM010000018">
    <property type="protein sequence ID" value="MBZ6078488.1"/>
    <property type="molecule type" value="Genomic_DNA"/>
</dbReference>
<dbReference type="InterPro" id="IPR001647">
    <property type="entry name" value="HTH_TetR"/>
</dbReference>
<dbReference type="InterPro" id="IPR023772">
    <property type="entry name" value="DNA-bd_HTH_TetR-type_CS"/>
</dbReference>
<dbReference type="InterPro" id="IPR009057">
    <property type="entry name" value="Homeodomain-like_sf"/>
</dbReference>
<dbReference type="InterPro" id="IPR036271">
    <property type="entry name" value="Tet_transcr_reg_TetR-rel_C_sf"/>
</dbReference>
<proteinExistence type="predicted"/>
<gene>
    <name evidence="8" type="ORF">K9B37_19710</name>
</gene>
<dbReference type="PRINTS" id="PR00455">
    <property type="entry name" value="HTHTETR"/>
</dbReference>
<evidence type="ECO:0000313" key="8">
    <source>
        <dbReference type="EMBL" id="MBZ6078488.1"/>
    </source>
</evidence>
<dbReference type="SUPFAM" id="SSF46689">
    <property type="entry name" value="Homeodomain-like"/>
    <property type="match status" value="1"/>
</dbReference>
<keyword evidence="2" id="KW-0805">Transcription regulation</keyword>
<dbReference type="RefSeq" id="WP_224315236.1">
    <property type="nucleotide sequence ID" value="NZ_JAIRBM010000018.1"/>
</dbReference>
<keyword evidence="1" id="KW-0678">Repressor</keyword>
<feature type="domain" description="HTH tetR-type" evidence="7">
    <location>
        <begin position="23"/>
        <end position="83"/>
    </location>
</feature>
<organism evidence="8 9">
    <name type="scientific">Microvirga puerhi</name>
    <dbReference type="NCBI Taxonomy" id="2876078"/>
    <lineage>
        <taxon>Bacteria</taxon>
        <taxon>Pseudomonadati</taxon>
        <taxon>Pseudomonadota</taxon>
        <taxon>Alphaproteobacteria</taxon>
        <taxon>Hyphomicrobiales</taxon>
        <taxon>Methylobacteriaceae</taxon>
        <taxon>Microvirga</taxon>
    </lineage>
</organism>
<comment type="caution">
    <text evidence="8">The sequence shown here is derived from an EMBL/GenBank/DDBJ whole genome shotgun (WGS) entry which is preliminary data.</text>
</comment>
<dbReference type="PROSITE" id="PS01081">
    <property type="entry name" value="HTH_TETR_1"/>
    <property type="match status" value="1"/>
</dbReference>
<evidence type="ECO:0000256" key="3">
    <source>
        <dbReference type="ARBA" id="ARBA00023125"/>
    </source>
</evidence>
<feature type="region of interest" description="Disordered" evidence="6">
    <location>
        <begin position="1"/>
        <end position="22"/>
    </location>
</feature>
<evidence type="ECO:0000256" key="2">
    <source>
        <dbReference type="ARBA" id="ARBA00023015"/>
    </source>
</evidence>
<dbReference type="Gene3D" id="1.10.357.10">
    <property type="entry name" value="Tetracycline Repressor, domain 2"/>
    <property type="match status" value="1"/>
</dbReference>
<dbReference type="InterPro" id="IPR050109">
    <property type="entry name" value="HTH-type_TetR-like_transc_reg"/>
</dbReference>
<dbReference type="Pfam" id="PF17932">
    <property type="entry name" value="TetR_C_24"/>
    <property type="match status" value="1"/>
</dbReference>
<protein>
    <submittedName>
        <fullName evidence="8">TetR/AcrR family transcriptional regulator</fullName>
    </submittedName>
</protein>
<feature type="DNA-binding region" description="H-T-H motif" evidence="5">
    <location>
        <begin position="46"/>
        <end position="65"/>
    </location>
</feature>
<accession>A0ABS7VUF4</accession>
<dbReference type="InterPro" id="IPR041490">
    <property type="entry name" value="KstR2_TetR_C"/>
</dbReference>
<evidence type="ECO:0000256" key="1">
    <source>
        <dbReference type="ARBA" id="ARBA00022491"/>
    </source>
</evidence>
<dbReference type="Pfam" id="PF00440">
    <property type="entry name" value="TetR_N"/>
    <property type="match status" value="1"/>
</dbReference>
<keyword evidence="4" id="KW-0804">Transcription</keyword>
<dbReference type="Gene3D" id="1.10.10.60">
    <property type="entry name" value="Homeodomain-like"/>
    <property type="match status" value="1"/>
</dbReference>
<dbReference type="Proteomes" id="UP000704176">
    <property type="component" value="Unassembled WGS sequence"/>
</dbReference>